<feature type="transmembrane region" description="Helical" evidence="1">
    <location>
        <begin position="46"/>
        <end position="65"/>
    </location>
</feature>
<gene>
    <name evidence="2" type="ORF">O4220_00325</name>
</gene>
<sequence length="243" mass="26743">MLVSGWQQALTLVAVLVPGFVFQGVKKARVGPSPEDRDLSARLIRALALSVGFLLVYVLCLGDALTKRLTQTEHRFDDSRLVGFVGFLLVFVIPALVGHVTASFVVRQSYNDTRFWRTIFHFADSTVGELSWRKTLFSSDSNYSPIPTAWDYATGKVAPNSFVRVLNAGGSWIGGCVTTEAFFTGYPEPRDIYIDRAWSMEADGEFVEELPGPTGVWIPCSDAALVQIIAPTPEVEESDEDGE</sequence>
<comment type="caution">
    <text evidence="2">The sequence shown here is derived from an EMBL/GenBank/DDBJ whole genome shotgun (WGS) entry which is preliminary data.</text>
</comment>
<dbReference type="InterPro" id="IPR045919">
    <property type="entry name" value="DUF6338"/>
</dbReference>
<evidence type="ECO:0000313" key="3">
    <source>
        <dbReference type="Proteomes" id="UP001081071"/>
    </source>
</evidence>
<evidence type="ECO:0000256" key="1">
    <source>
        <dbReference type="SAM" id="Phobius"/>
    </source>
</evidence>
<accession>A0ABT4M7M1</accession>
<keyword evidence="1" id="KW-1133">Transmembrane helix</keyword>
<name>A0ABT4M7M1_9NOCA</name>
<dbReference type="RefSeq" id="WP_269601581.1">
    <property type="nucleotide sequence ID" value="NZ_JAPWIJ010000001.1"/>
</dbReference>
<protein>
    <submittedName>
        <fullName evidence="2">DUF6338 family protein</fullName>
    </submittedName>
</protein>
<evidence type="ECO:0000313" key="2">
    <source>
        <dbReference type="EMBL" id="MCZ4516941.1"/>
    </source>
</evidence>
<keyword evidence="3" id="KW-1185">Reference proteome</keyword>
<proteinExistence type="predicted"/>
<organism evidence="2 3">
    <name type="scientific">Rhodococcus ruber</name>
    <dbReference type="NCBI Taxonomy" id="1830"/>
    <lineage>
        <taxon>Bacteria</taxon>
        <taxon>Bacillati</taxon>
        <taxon>Actinomycetota</taxon>
        <taxon>Actinomycetes</taxon>
        <taxon>Mycobacteriales</taxon>
        <taxon>Nocardiaceae</taxon>
        <taxon>Rhodococcus</taxon>
    </lineage>
</organism>
<reference evidence="2" key="1">
    <citation type="submission" date="2022-12" db="EMBL/GenBank/DDBJ databases">
        <authorList>
            <person name="Krivoruchko A.V."/>
            <person name="Elkin A."/>
        </authorList>
    </citation>
    <scope>NUCLEOTIDE SEQUENCE</scope>
    <source>
        <strain evidence="2">IEGM 1391</strain>
    </source>
</reference>
<keyword evidence="1" id="KW-0472">Membrane</keyword>
<feature type="transmembrane region" description="Helical" evidence="1">
    <location>
        <begin position="6"/>
        <end position="25"/>
    </location>
</feature>
<keyword evidence="1" id="KW-0812">Transmembrane</keyword>
<feature type="transmembrane region" description="Helical" evidence="1">
    <location>
        <begin position="85"/>
        <end position="106"/>
    </location>
</feature>
<dbReference type="Pfam" id="PF19865">
    <property type="entry name" value="DUF6338"/>
    <property type="match status" value="1"/>
</dbReference>
<dbReference type="Proteomes" id="UP001081071">
    <property type="component" value="Unassembled WGS sequence"/>
</dbReference>
<dbReference type="EMBL" id="JAPWIJ010000001">
    <property type="protein sequence ID" value="MCZ4516941.1"/>
    <property type="molecule type" value="Genomic_DNA"/>
</dbReference>